<proteinExistence type="predicted"/>
<gene>
    <name evidence="2" type="ORF">FNU76_12645</name>
</gene>
<reference evidence="3" key="1">
    <citation type="submission" date="2019-07" db="EMBL/GenBank/DDBJ databases">
        <title>Chitinimonas sp. nov., isolated from Ny-Alesund, arctica soil.</title>
        <authorList>
            <person name="Xu Q."/>
            <person name="Peng F."/>
        </authorList>
    </citation>
    <scope>NUCLEOTIDE SEQUENCE [LARGE SCALE GENOMIC DNA]</scope>
    <source>
        <strain evidence="3">R3-44</strain>
    </source>
</reference>
<protein>
    <submittedName>
        <fullName evidence="2">Uncharacterized protein</fullName>
    </submittedName>
</protein>
<organism evidence="2 3">
    <name type="scientific">Chitinimonas arctica</name>
    <dbReference type="NCBI Taxonomy" id="2594795"/>
    <lineage>
        <taxon>Bacteria</taxon>
        <taxon>Pseudomonadati</taxon>
        <taxon>Pseudomonadota</taxon>
        <taxon>Betaproteobacteria</taxon>
        <taxon>Neisseriales</taxon>
        <taxon>Chitinibacteraceae</taxon>
        <taxon>Chitinimonas</taxon>
    </lineage>
</organism>
<sequence length="300" mass="33025">MANMQVLAGAKAASRLPAWRAPQWRDSGPTLSIQRRTAWALGVTLLLHSLLFLLLVKHKMPTGEQAAQTEPHPIYLQLNPLPQEGEKAAEPAETPAPTTPVSKQAARTPTPRPAITKPLKPTDTIVPIEDISALLQPEQAKPPVETASGDMMAQVNANRERRRATERIGADPADEARPSADEIRMANIRRNLQPPGTNGVFQILSKGYRTAQFSFRGWSGNYSNTQRELIDVDAGPGGDVERAIVQRMIALIRKYYKGDFNWESQRLGRTVVLSARLEDNEGLEAFLLREFFGAGRGAPP</sequence>
<evidence type="ECO:0000313" key="3">
    <source>
        <dbReference type="Proteomes" id="UP000317550"/>
    </source>
</evidence>
<evidence type="ECO:0000313" key="2">
    <source>
        <dbReference type="EMBL" id="QDQ27143.1"/>
    </source>
</evidence>
<name>A0A516SG52_9NEIS</name>
<evidence type="ECO:0000256" key="1">
    <source>
        <dbReference type="SAM" id="MobiDB-lite"/>
    </source>
</evidence>
<feature type="compositionally biased region" description="Low complexity" evidence="1">
    <location>
        <begin position="91"/>
        <end position="100"/>
    </location>
</feature>
<dbReference type="EMBL" id="CP041730">
    <property type="protein sequence ID" value="QDQ27143.1"/>
    <property type="molecule type" value="Genomic_DNA"/>
</dbReference>
<feature type="region of interest" description="Disordered" evidence="1">
    <location>
        <begin position="85"/>
        <end position="120"/>
    </location>
</feature>
<dbReference type="KEGG" id="cari:FNU76_12645"/>
<dbReference type="OrthoDB" id="8559866at2"/>
<keyword evidence="3" id="KW-1185">Reference proteome</keyword>
<dbReference type="Proteomes" id="UP000317550">
    <property type="component" value="Chromosome"/>
</dbReference>
<accession>A0A516SG52</accession>
<dbReference type="AlphaFoldDB" id="A0A516SG52"/>